<dbReference type="GO" id="GO:0016787">
    <property type="term" value="F:hydrolase activity"/>
    <property type="evidence" value="ECO:0007669"/>
    <property type="project" value="UniProtKB-KW"/>
</dbReference>
<proteinExistence type="predicted"/>
<evidence type="ECO:0000313" key="3">
    <source>
        <dbReference type="Proteomes" id="UP001500503"/>
    </source>
</evidence>
<dbReference type="Pfam" id="PF00561">
    <property type="entry name" value="Abhydrolase_1"/>
    <property type="match status" value="1"/>
</dbReference>
<organism evidence="2 3">
    <name type="scientific">Actinoallomurus oryzae</name>
    <dbReference type="NCBI Taxonomy" id="502180"/>
    <lineage>
        <taxon>Bacteria</taxon>
        <taxon>Bacillati</taxon>
        <taxon>Actinomycetota</taxon>
        <taxon>Actinomycetes</taxon>
        <taxon>Streptosporangiales</taxon>
        <taxon>Thermomonosporaceae</taxon>
        <taxon>Actinoallomurus</taxon>
    </lineage>
</organism>
<dbReference type="RefSeq" id="WP_345468600.1">
    <property type="nucleotide sequence ID" value="NZ_BAABHF010000026.1"/>
</dbReference>
<dbReference type="InterPro" id="IPR029058">
    <property type="entry name" value="AB_hydrolase_fold"/>
</dbReference>
<dbReference type="InterPro" id="IPR000073">
    <property type="entry name" value="AB_hydrolase_1"/>
</dbReference>
<accession>A0ABP8QEU3</accession>
<protein>
    <submittedName>
        <fullName evidence="2">Alpha/beta hydrolase</fullName>
    </submittedName>
</protein>
<dbReference type="Gene3D" id="3.40.50.1820">
    <property type="entry name" value="alpha/beta hydrolase"/>
    <property type="match status" value="1"/>
</dbReference>
<dbReference type="InterPro" id="IPR050471">
    <property type="entry name" value="AB_hydrolase"/>
</dbReference>
<name>A0ABP8QEU3_9ACTN</name>
<sequence length="299" mass="32339">MDITAELIQVKGARLHVERAGRGPALVLISGGGGDAAMYEEIVPLLAGRFTVITFDRRGNSRSPLEEPGGPIGVAEQAEDVVSVLDHCGIDRAFVFGNSGGAIIVVELVARHAHRLLGAVAHEPPLVQVLPDDSPERRELQDIARLGREKGVMRAFAAFGAMTLPDPPWIFRSAWGRAAIAVASRVGLLLGAVARSVTRREPSSMTRILGNTDLLIRRELPEFCFAYRPDLPALGGTAVRWCTAVGDDSVGRPYHRPALVLADRLGVSCERFPGGHTAYQEGPREFTTRLLTILDRWSS</sequence>
<dbReference type="EMBL" id="BAABHF010000026">
    <property type="protein sequence ID" value="GAA4502188.1"/>
    <property type="molecule type" value="Genomic_DNA"/>
</dbReference>
<evidence type="ECO:0000313" key="2">
    <source>
        <dbReference type="EMBL" id="GAA4502188.1"/>
    </source>
</evidence>
<comment type="caution">
    <text evidence="2">The sequence shown here is derived from an EMBL/GenBank/DDBJ whole genome shotgun (WGS) entry which is preliminary data.</text>
</comment>
<dbReference type="PANTHER" id="PTHR43433:SF5">
    <property type="entry name" value="AB HYDROLASE-1 DOMAIN-CONTAINING PROTEIN"/>
    <property type="match status" value="1"/>
</dbReference>
<dbReference type="PANTHER" id="PTHR43433">
    <property type="entry name" value="HYDROLASE, ALPHA/BETA FOLD FAMILY PROTEIN"/>
    <property type="match status" value="1"/>
</dbReference>
<gene>
    <name evidence="2" type="ORF">GCM10023191_053420</name>
</gene>
<dbReference type="SUPFAM" id="SSF53474">
    <property type="entry name" value="alpha/beta-Hydrolases"/>
    <property type="match status" value="1"/>
</dbReference>
<reference evidence="3" key="1">
    <citation type="journal article" date="2019" name="Int. J. Syst. Evol. Microbiol.">
        <title>The Global Catalogue of Microorganisms (GCM) 10K type strain sequencing project: providing services to taxonomists for standard genome sequencing and annotation.</title>
        <authorList>
            <consortium name="The Broad Institute Genomics Platform"/>
            <consortium name="The Broad Institute Genome Sequencing Center for Infectious Disease"/>
            <person name="Wu L."/>
            <person name="Ma J."/>
        </authorList>
    </citation>
    <scope>NUCLEOTIDE SEQUENCE [LARGE SCALE GENOMIC DNA]</scope>
    <source>
        <strain evidence="3">JCM 17933</strain>
    </source>
</reference>
<feature type="domain" description="AB hydrolase-1" evidence="1">
    <location>
        <begin position="24"/>
        <end position="141"/>
    </location>
</feature>
<keyword evidence="2" id="KW-0378">Hydrolase</keyword>
<keyword evidence="3" id="KW-1185">Reference proteome</keyword>
<evidence type="ECO:0000259" key="1">
    <source>
        <dbReference type="Pfam" id="PF00561"/>
    </source>
</evidence>
<dbReference type="Proteomes" id="UP001500503">
    <property type="component" value="Unassembled WGS sequence"/>
</dbReference>